<evidence type="ECO:0000256" key="4">
    <source>
        <dbReference type="ARBA" id="ARBA00022723"/>
    </source>
</evidence>
<dbReference type="GO" id="GO:0071596">
    <property type="term" value="P:ubiquitin-dependent protein catabolic process via the N-end rule pathway"/>
    <property type="evidence" value="ECO:0007669"/>
    <property type="project" value="UniProtKB-UniRule"/>
</dbReference>
<name>A0A7J6N2I0_PERCH</name>
<dbReference type="Proteomes" id="UP000591131">
    <property type="component" value="Unassembled WGS sequence"/>
</dbReference>
<dbReference type="Pfam" id="PF02207">
    <property type="entry name" value="zf-UBR"/>
    <property type="match status" value="1"/>
</dbReference>
<dbReference type="GO" id="GO:0061630">
    <property type="term" value="F:ubiquitin protein ligase activity"/>
    <property type="evidence" value="ECO:0007669"/>
    <property type="project" value="UniProtKB-UniRule"/>
</dbReference>
<protein>
    <recommendedName>
        <fullName evidence="10">E3 ubiquitin-protein ligase</fullName>
        <ecNumber evidence="10">2.3.2.27</ecNumber>
    </recommendedName>
</protein>
<feature type="region of interest" description="Disordered" evidence="11">
    <location>
        <begin position="1"/>
        <end position="74"/>
    </location>
</feature>
<proteinExistence type="inferred from homology"/>
<evidence type="ECO:0000256" key="8">
    <source>
        <dbReference type="ARBA" id="ARBA00046341"/>
    </source>
</evidence>
<organism evidence="13 14">
    <name type="scientific">Perkinsus chesapeaki</name>
    <name type="common">Clam parasite</name>
    <name type="synonym">Perkinsus andrewsi</name>
    <dbReference type="NCBI Taxonomy" id="330153"/>
    <lineage>
        <taxon>Eukaryota</taxon>
        <taxon>Sar</taxon>
        <taxon>Alveolata</taxon>
        <taxon>Perkinsozoa</taxon>
        <taxon>Perkinsea</taxon>
        <taxon>Perkinsida</taxon>
        <taxon>Perkinsidae</taxon>
        <taxon>Perkinsus</taxon>
    </lineage>
</organism>
<dbReference type="GO" id="GO:0000151">
    <property type="term" value="C:ubiquitin ligase complex"/>
    <property type="evidence" value="ECO:0007669"/>
    <property type="project" value="TreeGrafter"/>
</dbReference>
<comment type="pathway">
    <text evidence="2 10">Protein modification; protein ubiquitination.</text>
</comment>
<dbReference type="PANTHER" id="PTHR21497:SF24">
    <property type="entry name" value="E3 UBIQUITIN-PROTEIN LIGASE UBR1"/>
    <property type="match status" value="1"/>
</dbReference>
<evidence type="ECO:0000313" key="14">
    <source>
        <dbReference type="Proteomes" id="UP000591131"/>
    </source>
</evidence>
<reference evidence="13 14" key="1">
    <citation type="submission" date="2020-04" db="EMBL/GenBank/DDBJ databases">
        <title>Perkinsus chesapeaki whole genome sequence.</title>
        <authorList>
            <person name="Bogema D.R."/>
        </authorList>
    </citation>
    <scope>NUCLEOTIDE SEQUENCE [LARGE SCALE GENOMIC DNA]</scope>
    <source>
        <strain evidence="13">ATCC PRA-425</strain>
    </source>
</reference>
<dbReference type="PANTHER" id="PTHR21497">
    <property type="entry name" value="UBIQUITIN LIGASE E3 ALPHA-RELATED"/>
    <property type="match status" value="1"/>
</dbReference>
<feature type="compositionally biased region" description="Low complexity" evidence="11">
    <location>
        <begin position="1246"/>
        <end position="1257"/>
    </location>
</feature>
<keyword evidence="14" id="KW-1185">Reference proteome</keyword>
<dbReference type="Gene3D" id="2.10.110.30">
    <property type="match status" value="1"/>
</dbReference>
<feature type="region of interest" description="Disordered" evidence="11">
    <location>
        <begin position="1246"/>
        <end position="1286"/>
    </location>
</feature>
<keyword evidence="7 10" id="KW-0862">Zinc</keyword>
<feature type="compositionally biased region" description="Basic and acidic residues" evidence="11">
    <location>
        <begin position="981"/>
        <end position="990"/>
    </location>
</feature>
<dbReference type="Pfam" id="PF18995">
    <property type="entry name" value="PRT6_C"/>
    <property type="match status" value="1"/>
</dbReference>
<evidence type="ECO:0000256" key="10">
    <source>
        <dbReference type="RuleBase" id="RU366018"/>
    </source>
</evidence>
<dbReference type="InterPro" id="IPR039164">
    <property type="entry name" value="UBR1-like"/>
</dbReference>
<dbReference type="InterPro" id="IPR044046">
    <property type="entry name" value="E3_ligase_UBR-like_C"/>
</dbReference>
<gene>
    <name evidence="13" type="ORF">FOL47_000110</name>
</gene>
<dbReference type="UniPathway" id="UPA00143"/>
<keyword evidence="5 10" id="KW-0863">Zinc-finger</keyword>
<dbReference type="SMART" id="SM00396">
    <property type="entry name" value="ZnF_UBR1"/>
    <property type="match status" value="1"/>
</dbReference>
<dbReference type="GO" id="GO:0008270">
    <property type="term" value="F:zinc ion binding"/>
    <property type="evidence" value="ECO:0007669"/>
    <property type="project" value="UniProtKB-UniRule"/>
</dbReference>
<feature type="zinc finger region" description="UBR-type" evidence="9">
    <location>
        <begin position="125"/>
        <end position="195"/>
    </location>
</feature>
<evidence type="ECO:0000256" key="3">
    <source>
        <dbReference type="ARBA" id="ARBA00022679"/>
    </source>
</evidence>
<evidence type="ECO:0000256" key="5">
    <source>
        <dbReference type="ARBA" id="ARBA00022771"/>
    </source>
</evidence>
<dbReference type="EMBL" id="JAAPAO010000010">
    <property type="protein sequence ID" value="KAF4677650.1"/>
    <property type="molecule type" value="Genomic_DNA"/>
</dbReference>
<feature type="region of interest" description="Disordered" evidence="11">
    <location>
        <begin position="372"/>
        <end position="406"/>
    </location>
</feature>
<feature type="region of interest" description="Disordered" evidence="11">
    <location>
        <begin position="972"/>
        <end position="1009"/>
    </location>
</feature>
<accession>A0A7J6N2I0</accession>
<evidence type="ECO:0000259" key="12">
    <source>
        <dbReference type="PROSITE" id="PS51157"/>
    </source>
</evidence>
<evidence type="ECO:0000256" key="2">
    <source>
        <dbReference type="ARBA" id="ARBA00004906"/>
    </source>
</evidence>
<evidence type="ECO:0000256" key="11">
    <source>
        <dbReference type="SAM" id="MobiDB-lite"/>
    </source>
</evidence>
<comment type="function">
    <text evidence="10">Ubiquitin ligase protein which is a component of the N-end rule pathway. Recognizes and binds to proteins bearing specific N-terminal residues that are destabilizing according to the N-end rule, leading to their ubiquitination and subsequent degradation.</text>
</comment>
<evidence type="ECO:0000256" key="9">
    <source>
        <dbReference type="PROSITE-ProRule" id="PRU00508"/>
    </source>
</evidence>
<dbReference type="OrthoDB" id="26387at2759"/>
<comment type="caution">
    <text evidence="13">The sequence shown here is derived from an EMBL/GenBank/DDBJ whole genome shotgun (WGS) entry which is preliminary data.</text>
</comment>
<dbReference type="EC" id="2.3.2.27" evidence="10"/>
<evidence type="ECO:0000313" key="13">
    <source>
        <dbReference type="EMBL" id="KAF4677650.1"/>
    </source>
</evidence>
<dbReference type="GO" id="GO:0005737">
    <property type="term" value="C:cytoplasm"/>
    <property type="evidence" value="ECO:0007669"/>
    <property type="project" value="TreeGrafter"/>
</dbReference>
<sequence length="1816" mass="199741">MDPGEVNQDGQERQAQRPRIGSRNGGGGIRPLSIDDVNRLFSESNGGGVSPVKGTTRKSSTTSPRARSGSIKRNSRAAVLKVEEAVPGLVTGSTRDVSAAIRTLNRLVFGPGPSPAESATDPMVGVCPVTWGTGGIAFRCLDCELDSNCVVCPDCFYGGNHEGHHIKLIRTVGGCCDCGDEASWRKSGFCSKHQGLAKEDDSRAAFEGMPLEQQKRVETCVPAVLKYLVRLLQRRPIDVMVVKGIISWLLDQAKASLGFRYFITERFSRPIPSRGAGASLLNDMIVAFNGMATERLVRKVGEEFKQVTSEAAEPGLPLAALRFGDDDDDDDEDMEEGIDGFEDMDDFLAMLPDAGDERVAAALEAAAAAAMTARGANGDEENGGQDTGEQETTSNNGENEGGDGELRQEVDGAILMRTMEDLLSQQRDSFAMNPFKRVLQAVNDFMLTMSQLSPTFKLQFTKVFMSHYDQISSFNAEQYQASGASSSSAQSVQEDEEAPPADIAGMSVQLLTIPEICVALMKPGSIPTGQGNLLEVLFARLHSLFGGIYDNQNLTLDLSVLMGSGPRELDMTIWRVTHDISYVLYHPQICEMFLSSPEMQRQLLSSVSMLSWMNPQMRALHEHVPYENKAWRTAFKLEGGIASTLRSLGSYCSAPDRSLESLMGFYEELVGAIMARYRESPPAATAMSKSFHLPLIRLLTSCINFDLLLSTSEEDMLTWLEVFPIEALLIILKQVVGVLTLSGEIHSNLWVRNGGVMMQQRSEYFNMGLKNSDEATVQVCLILLREHYRRESTGRVQPLAVLMASVMQDRPISSSELEEIHLQVLPTPPPPGTSVWQYMEASCFQDALCMRTLWMRIVRSSLLLSGDSSSMDPRVERCYISVLLELLLNSVSNPYWITMKQVFGHSHEKKNHGPPEGSRQYAEASYLAKRAIVQVLAYKNMTFGQLTMYLPGPLRSCESIISSELDMLAQKVGTSNRRSSSARERIRSEDIVGEESNLDDHEQQEGSSRAVYSMKADSWSYYDAYCLAFGNSKQREAAMEHALSKPEVGVIGPADEISSLPSMLDKLTAVIVDSLVLVSPDQPSGSFDIYELIFVLVKARTFELHASTKTEQAMSSAKLSALDWTIGVAIRLADLLAQCIPPVSVTQSSVLQDYHGLGAVATAHDLHVKNELNDRKGLVLGYGKSGRIDVYFHPGGIFRLKEDNIRLENTGQTNWAQLMRSTLQELSHLDEILPILGRTVKSALGRRSATKSSSTSALGRVTAENDLRPGASSRQRRLESAKKRQKKIMKVMRKRQVAFLESMKPAGSAVVQEENKGFIKRIFGGRPQATKSTTSAETEQAMKLEKGAPESEQECALCRESDTIENLQRTGPLCVVADLGRGRVAGPGVDGNGIGAYINSCGHMVHSKCWSKHRSAIRMRHEGHHDFFFVDVEKGEAPCPMCRSLANLCIPYTKLSVLTTPDAKWYMPWNRDSISPDRVARAMATCEMNNLVKAVWESKNNQAAADGNSSPAIQGLQGSDKAQTRAELLLNFAYGHLLAVMNTMPSAVVECACSEPQHQVPTFAILLRSLAAEIMTSGSDPQGSNNEMKLLAMVVGRRMSQSQLSAEFGRLWKDLKSSGKDDEAALDHLTEVGMMVCWAVASLNALEEADLNRLRFAGLGDPKEAWCTIVSILDIPDPLASMSVELAAVPTLQTRPRPMFSSEMVTFIDLPQSILDLLHRTLPRICKNCKSSPLDPVVCLLCGDVLAIAAPRNCIWDGPYEDSHGETDSYLRRNLADLTLSKRRYDQLKTAFIRGTIDMEIIKNNEKTGRFVPRAL</sequence>
<dbReference type="PROSITE" id="PS51157">
    <property type="entry name" value="ZF_UBR"/>
    <property type="match status" value="1"/>
</dbReference>
<keyword evidence="6 10" id="KW-0833">Ubl conjugation pathway</keyword>
<dbReference type="GO" id="GO:0016567">
    <property type="term" value="P:protein ubiquitination"/>
    <property type="evidence" value="ECO:0007669"/>
    <property type="project" value="UniProtKB-UniRule"/>
</dbReference>
<evidence type="ECO:0000256" key="7">
    <source>
        <dbReference type="ARBA" id="ARBA00022833"/>
    </source>
</evidence>
<evidence type="ECO:0000256" key="6">
    <source>
        <dbReference type="ARBA" id="ARBA00022786"/>
    </source>
</evidence>
<comment type="similarity">
    <text evidence="8 10">Belongs to the E3 ubiquitin-protein ligase UBR1-like family.</text>
</comment>
<dbReference type="CDD" id="cd19673">
    <property type="entry name" value="UBR-box_UBR3"/>
    <property type="match status" value="1"/>
</dbReference>
<feature type="domain" description="UBR-type" evidence="12">
    <location>
        <begin position="125"/>
        <end position="195"/>
    </location>
</feature>
<dbReference type="FunFam" id="2.10.110.30:FF:000002">
    <property type="entry name" value="Putative e3 ubiquitin-protein ligase ubr3"/>
    <property type="match status" value="1"/>
</dbReference>
<keyword evidence="3 10" id="KW-0808">Transferase</keyword>
<evidence type="ECO:0000256" key="1">
    <source>
        <dbReference type="ARBA" id="ARBA00000900"/>
    </source>
</evidence>
<keyword evidence="4 10" id="KW-0479">Metal-binding</keyword>
<dbReference type="InterPro" id="IPR003126">
    <property type="entry name" value="Znf_UBR"/>
</dbReference>
<comment type="catalytic activity">
    <reaction evidence="1 10">
        <text>S-ubiquitinyl-[E2 ubiquitin-conjugating enzyme]-L-cysteine + [acceptor protein]-L-lysine = [E2 ubiquitin-conjugating enzyme]-L-cysteine + N(6)-ubiquitinyl-[acceptor protein]-L-lysine.</text>
        <dbReference type="EC" id="2.3.2.27"/>
    </reaction>
</comment>